<reference evidence="4 5" key="1">
    <citation type="submission" date="2019-10" db="EMBL/GenBank/DDBJ databases">
        <title>Nonomuraea sp. nov., isolated from Phyllanthus amarus.</title>
        <authorList>
            <person name="Klykleung N."/>
            <person name="Tanasupawat S."/>
        </authorList>
    </citation>
    <scope>NUCLEOTIDE SEQUENCE [LARGE SCALE GENOMIC DNA]</scope>
    <source>
        <strain evidence="4 5">CR1-09</strain>
    </source>
</reference>
<accession>A0A5N6B4U1</accession>
<dbReference type="PANTHER" id="PTHR43420:SF47">
    <property type="entry name" value="N-ACETYLTRANSFERASE DOMAIN-CONTAINING PROTEIN"/>
    <property type="match status" value="1"/>
</dbReference>
<gene>
    <name evidence="4" type="ORF">FH610_039765</name>
</gene>
<dbReference type="InterPro" id="IPR000182">
    <property type="entry name" value="GNAT_dom"/>
</dbReference>
<dbReference type="Proteomes" id="UP000313066">
    <property type="component" value="Unassembled WGS sequence"/>
</dbReference>
<dbReference type="PROSITE" id="PS51186">
    <property type="entry name" value="GNAT"/>
    <property type="match status" value="1"/>
</dbReference>
<evidence type="ECO:0000259" key="3">
    <source>
        <dbReference type="PROSITE" id="PS51186"/>
    </source>
</evidence>
<keyword evidence="1 4" id="KW-0808">Transferase</keyword>
<evidence type="ECO:0000256" key="2">
    <source>
        <dbReference type="ARBA" id="ARBA00023315"/>
    </source>
</evidence>
<name>A0A5N6B4U1_9ACTN</name>
<feature type="domain" description="N-acetyltransferase" evidence="3">
    <location>
        <begin position="14"/>
        <end position="185"/>
    </location>
</feature>
<protein>
    <submittedName>
        <fullName evidence="4">GNAT family N-acetyltransferase</fullName>
    </submittedName>
</protein>
<dbReference type="Pfam" id="PF00583">
    <property type="entry name" value="Acetyltransf_1"/>
    <property type="match status" value="1"/>
</dbReference>
<evidence type="ECO:0000256" key="1">
    <source>
        <dbReference type="ARBA" id="ARBA00022679"/>
    </source>
</evidence>
<comment type="caution">
    <text evidence="4">The sequence shown here is derived from an EMBL/GenBank/DDBJ whole genome shotgun (WGS) entry which is preliminary data.</text>
</comment>
<dbReference type="InterPro" id="IPR016181">
    <property type="entry name" value="Acyl_CoA_acyltransferase"/>
</dbReference>
<organism evidence="4 5">
    <name type="scientific">Microbispora catharanthi</name>
    <dbReference type="NCBI Taxonomy" id="1712871"/>
    <lineage>
        <taxon>Bacteria</taxon>
        <taxon>Bacillati</taxon>
        <taxon>Actinomycetota</taxon>
        <taxon>Actinomycetes</taxon>
        <taxon>Streptosporangiales</taxon>
        <taxon>Streptosporangiaceae</taxon>
        <taxon>Microbispora</taxon>
    </lineage>
</organism>
<dbReference type="PANTHER" id="PTHR43420">
    <property type="entry name" value="ACETYLTRANSFERASE"/>
    <property type="match status" value="1"/>
</dbReference>
<proteinExistence type="predicted"/>
<dbReference type="SUPFAM" id="SSF55729">
    <property type="entry name" value="Acyl-CoA N-acyltransferases (Nat)"/>
    <property type="match status" value="1"/>
</dbReference>
<dbReference type="GO" id="GO:0016747">
    <property type="term" value="F:acyltransferase activity, transferring groups other than amino-acyl groups"/>
    <property type="evidence" value="ECO:0007669"/>
    <property type="project" value="InterPro"/>
</dbReference>
<dbReference type="EMBL" id="VDMA02000036">
    <property type="protein sequence ID" value="KAB8175063.1"/>
    <property type="molecule type" value="Genomic_DNA"/>
</dbReference>
<evidence type="ECO:0000313" key="4">
    <source>
        <dbReference type="EMBL" id="KAB8175063.1"/>
    </source>
</evidence>
<evidence type="ECO:0000313" key="5">
    <source>
        <dbReference type="Proteomes" id="UP000313066"/>
    </source>
</evidence>
<dbReference type="InterPro" id="IPR050680">
    <property type="entry name" value="YpeA/RimI_acetyltransf"/>
</dbReference>
<dbReference type="AlphaFoldDB" id="A0A5N6B4U1"/>
<dbReference type="Gene3D" id="3.40.630.30">
    <property type="match status" value="1"/>
</dbReference>
<keyword evidence="2" id="KW-0012">Acyltransferase</keyword>
<sequence>MSPAVDNVPPMRFVLDPELTPELFEELLSCWAEVTNAGGAVGFVPPVTPDDVRPTADKALARTRAAAGPGAPDSLLVGFGDDGAAGGWLILGDNGSGLRAHWRWLLRVMVHPKHQGKGYGRALLLAADDAARSLGLEALQLTCRGGTGVDRFYASVGYREVGRVPRSIRLAPGDDRDEIYMLKWL</sequence>
<keyword evidence="5" id="KW-1185">Reference proteome</keyword>